<evidence type="ECO:0000256" key="2">
    <source>
        <dbReference type="ARBA" id="ARBA00022723"/>
    </source>
</evidence>
<comment type="similarity">
    <text evidence="1">Belongs to the Gfa family.</text>
</comment>
<dbReference type="EMBL" id="JAPJZI010000001">
    <property type="protein sequence ID" value="MDA5398303.1"/>
    <property type="molecule type" value="Genomic_DNA"/>
</dbReference>
<evidence type="ECO:0000313" key="6">
    <source>
        <dbReference type="EMBL" id="MDA5398303.1"/>
    </source>
</evidence>
<dbReference type="GO" id="GO:0046872">
    <property type="term" value="F:metal ion binding"/>
    <property type="evidence" value="ECO:0007669"/>
    <property type="project" value="UniProtKB-KW"/>
</dbReference>
<organism evidence="6 7">
    <name type="scientific">Hoeflea prorocentri</name>
    <dbReference type="NCBI Taxonomy" id="1922333"/>
    <lineage>
        <taxon>Bacteria</taxon>
        <taxon>Pseudomonadati</taxon>
        <taxon>Pseudomonadota</taxon>
        <taxon>Alphaproteobacteria</taxon>
        <taxon>Hyphomicrobiales</taxon>
        <taxon>Rhizobiaceae</taxon>
        <taxon>Hoeflea</taxon>
    </lineage>
</organism>
<evidence type="ECO:0000256" key="3">
    <source>
        <dbReference type="ARBA" id="ARBA00022833"/>
    </source>
</evidence>
<evidence type="ECO:0000259" key="5">
    <source>
        <dbReference type="Pfam" id="PF04828"/>
    </source>
</evidence>
<feature type="domain" description="CENP-V/GFA" evidence="5">
    <location>
        <begin position="2"/>
        <end position="103"/>
    </location>
</feature>
<dbReference type="InterPro" id="IPR011057">
    <property type="entry name" value="Mss4-like_sf"/>
</dbReference>
<protein>
    <submittedName>
        <fullName evidence="6">GFA family protein</fullName>
    </submittedName>
</protein>
<dbReference type="SUPFAM" id="SSF51316">
    <property type="entry name" value="Mss4-like"/>
    <property type="match status" value="1"/>
</dbReference>
<keyword evidence="3" id="KW-0862">Zinc</keyword>
<evidence type="ECO:0000313" key="7">
    <source>
        <dbReference type="Proteomes" id="UP001151234"/>
    </source>
</evidence>
<gene>
    <name evidence="6" type="ORF">OQ273_06920</name>
</gene>
<dbReference type="Gene3D" id="3.90.1590.10">
    <property type="entry name" value="glutathione-dependent formaldehyde- activating enzyme (gfa)"/>
    <property type="match status" value="1"/>
</dbReference>
<proteinExistence type="inferred from homology"/>
<keyword evidence="7" id="KW-1185">Reference proteome</keyword>
<dbReference type="PANTHER" id="PTHR33337:SF40">
    <property type="entry name" value="CENP-V_GFA DOMAIN-CONTAINING PROTEIN-RELATED"/>
    <property type="match status" value="1"/>
</dbReference>
<dbReference type="RefSeq" id="WP_271292092.1">
    <property type="nucleotide sequence ID" value="NZ_JAPJZI010000001.1"/>
</dbReference>
<dbReference type="Proteomes" id="UP001151234">
    <property type="component" value="Unassembled WGS sequence"/>
</dbReference>
<evidence type="ECO:0000256" key="1">
    <source>
        <dbReference type="ARBA" id="ARBA00005495"/>
    </source>
</evidence>
<dbReference type="PANTHER" id="PTHR33337">
    <property type="entry name" value="GFA DOMAIN-CONTAINING PROTEIN"/>
    <property type="match status" value="1"/>
</dbReference>
<dbReference type="InterPro" id="IPR006913">
    <property type="entry name" value="CENP-V/GFA"/>
</dbReference>
<evidence type="ECO:0000256" key="4">
    <source>
        <dbReference type="ARBA" id="ARBA00023239"/>
    </source>
</evidence>
<dbReference type="Pfam" id="PF04828">
    <property type="entry name" value="GFA"/>
    <property type="match status" value="1"/>
</dbReference>
<comment type="caution">
    <text evidence="6">The sequence shown here is derived from an EMBL/GenBank/DDBJ whole genome shotgun (WGS) entry which is preliminary data.</text>
</comment>
<accession>A0A9X3ZH33</accession>
<reference evidence="6" key="1">
    <citation type="submission" date="2022-11" db="EMBL/GenBank/DDBJ databases">
        <title>Draft genome sequence of Hoeflea poritis E7-10 and Hoeflea prorocentri PM5-8, separated from scleractinian coral Porites lutea and marine dinoflagellate.</title>
        <authorList>
            <person name="Zhang G."/>
            <person name="Wei Q."/>
            <person name="Cai L."/>
        </authorList>
    </citation>
    <scope>NUCLEOTIDE SEQUENCE</scope>
    <source>
        <strain evidence="6">PM5-8</strain>
    </source>
</reference>
<dbReference type="AlphaFoldDB" id="A0A9X3ZH33"/>
<name>A0A9X3ZH33_9HYPH</name>
<keyword evidence="2" id="KW-0479">Metal-binding</keyword>
<keyword evidence="4" id="KW-0456">Lyase</keyword>
<dbReference type="GO" id="GO:0016846">
    <property type="term" value="F:carbon-sulfur lyase activity"/>
    <property type="evidence" value="ECO:0007669"/>
    <property type="project" value="InterPro"/>
</dbReference>
<sequence>MKFRSDAEPVLQAVCHCADCRNATGNDYSETVFFAAKATEVAGELRANRYFAASGAQTVREFCSVCGTPMFDKSDGFPQLIGVFAQTISEPFRFVPDCHMWTKGKLAHVQISDDLRTYEEGIS</sequence>